<dbReference type="EMBL" id="HG315671">
    <property type="protein sequence ID" value="CDF80603.1"/>
    <property type="molecule type" value="Genomic_DNA"/>
</dbReference>
<sequence>MSVIISPLNEDQLFVNNKIVERDSDNNWIARVELTQAEQKAFQKYIKSLMS</sequence>
<dbReference type="OrthoDB" id="1376830at2"/>
<organism evidence="1 2">
    <name type="scientific">Formosa agariphila (strain DSM 15362 / KCTC 12365 / LMG 23005 / KMM 3901 / M-2Alg 35-1)</name>
    <dbReference type="NCBI Taxonomy" id="1347342"/>
    <lineage>
        <taxon>Bacteria</taxon>
        <taxon>Pseudomonadati</taxon>
        <taxon>Bacteroidota</taxon>
        <taxon>Flavobacteriia</taxon>
        <taxon>Flavobacteriales</taxon>
        <taxon>Flavobacteriaceae</taxon>
        <taxon>Formosa</taxon>
    </lineage>
</organism>
<dbReference type="PATRIC" id="fig|1347342.6.peg.2909"/>
<reference evidence="1 2" key="1">
    <citation type="journal article" date="2013" name="Appl. Environ. Microbiol.">
        <title>The genome of the alga-associated marine flavobacterium Formosa agariphila KMM 3901T reveals a broad potential for degradation of algal polysaccharides.</title>
        <authorList>
            <person name="Mann A.J."/>
            <person name="Hahnke R.L."/>
            <person name="Huang S."/>
            <person name="Werner J."/>
            <person name="Xing P."/>
            <person name="Barbeyron T."/>
            <person name="Huettel B."/>
            <person name="Stueber K."/>
            <person name="Reinhardt R."/>
            <person name="Harder J."/>
            <person name="Gloeckner F.O."/>
            <person name="Amann R.I."/>
            <person name="Teeling H."/>
        </authorList>
    </citation>
    <scope>NUCLEOTIDE SEQUENCE [LARGE SCALE GENOMIC DNA]</scope>
    <source>
        <strain evidence="2">DSM 15362 / KCTC 12365 / LMG 23005 / KMM 3901</strain>
    </source>
</reference>
<dbReference type="HOGENOM" id="CLU_3099085_0_0_10"/>
<dbReference type="STRING" id="1347342.BN863_28910"/>
<accession>T2KQ18</accession>
<dbReference type="AlphaFoldDB" id="T2KQ18"/>
<keyword evidence="2" id="KW-1185">Reference proteome</keyword>
<gene>
    <name evidence="1" type="ORF">BN863_28910</name>
</gene>
<protein>
    <submittedName>
        <fullName evidence="1">Uncharacterized protein</fullName>
    </submittedName>
</protein>
<dbReference type="RefSeq" id="WP_158409027.1">
    <property type="nucleotide sequence ID" value="NZ_HG315671.1"/>
</dbReference>
<evidence type="ECO:0000313" key="2">
    <source>
        <dbReference type="Proteomes" id="UP000016160"/>
    </source>
</evidence>
<proteinExistence type="predicted"/>
<dbReference type="Proteomes" id="UP000016160">
    <property type="component" value="Chromosome"/>
</dbReference>
<name>T2KQ18_FORAG</name>
<evidence type="ECO:0000313" key="1">
    <source>
        <dbReference type="EMBL" id="CDF80603.1"/>
    </source>
</evidence>